<dbReference type="AlphaFoldDB" id="B9LN20"/>
<feature type="transmembrane region" description="Helical" evidence="2">
    <location>
        <begin position="123"/>
        <end position="145"/>
    </location>
</feature>
<evidence type="ECO:0000256" key="1">
    <source>
        <dbReference type="SAM" id="MobiDB-lite"/>
    </source>
</evidence>
<dbReference type="Proteomes" id="UP000000740">
    <property type="component" value="Chromosome 1"/>
</dbReference>
<feature type="transmembrane region" description="Helical" evidence="2">
    <location>
        <begin position="14"/>
        <end position="35"/>
    </location>
</feature>
<keyword evidence="2" id="KW-0472">Membrane</keyword>
<evidence type="ECO:0000313" key="3">
    <source>
        <dbReference type="EMBL" id="ACM56758.1"/>
    </source>
</evidence>
<evidence type="ECO:0000256" key="2">
    <source>
        <dbReference type="SAM" id="Phobius"/>
    </source>
</evidence>
<dbReference type="EMBL" id="CP001365">
    <property type="protein sequence ID" value="ACM56758.1"/>
    <property type="molecule type" value="Genomic_DNA"/>
</dbReference>
<feature type="region of interest" description="Disordered" evidence="1">
    <location>
        <begin position="216"/>
        <end position="284"/>
    </location>
</feature>
<dbReference type="HOGENOM" id="CLU_1056034_0_0_2"/>
<dbReference type="RefSeq" id="WP_015909903.1">
    <property type="nucleotide sequence ID" value="NC_012029.1"/>
</dbReference>
<keyword evidence="2" id="KW-0812">Transmembrane</keyword>
<feature type="transmembrane region" description="Helical" evidence="2">
    <location>
        <begin position="184"/>
        <end position="205"/>
    </location>
</feature>
<accession>B9LN20</accession>
<protein>
    <submittedName>
        <fullName evidence="3">Uncharacterized protein</fullName>
    </submittedName>
</protein>
<sequence>MTASLDRLTELRRALPVTAAAMFVVALLVPVWRIAFEAPQYPEGLLVELYAYPRLGGDYAEVQALNHYVGFYYPDPVFVDPNYAVHPDAIAAPEWILGPVVFLAVAAAGVFVALAPTDRKLRLGLLGQLAGATVAFVGTFAIVQYRLFQAGHALGESAPVVGVREFTPPLLGGYEIANISGVAWFGPGGYLAGIGFLLLVVAYLLRDSQVTVGEAPGRVRDRLSGGNEDGDGDGEPEQIGPAAEEIAEAQTAANPESVSTPDGPTSDDSGTDGSTQNGPKTGVN</sequence>
<evidence type="ECO:0000313" key="4">
    <source>
        <dbReference type="Proteomes" id="UP000000740"/>
    </source>
</evidence>
<name>B9LN20_HALLT</name>
<dbReference type="GeneID" id="7400973"/>
<proteinExistence type="predicted"/>
<dbReference type="eggNOG" id="arCOG07557">
    <property type="taxonomic scope" value="Archaea"/>
</dbReference>
<organism evidence="3 4">
    <name type="scientific">Halorubrum lacusprofundi (strain ATCC 49239 / DSM 5036 / JCM 8891 / ACAM 34)</name>
    <dbReference type="NCBI Taxonomy" id="416348"/>
    <lineage>
        <taxon>Archaea</taxon>
        <taxon>Methanobacteriati</taxon>
        <taxon>Methanobacteriota</taxon>
        <taxon>Stenosarchaea group</taxon>
        <taxon>Halobacteria</taxon>
        <taxon>Halobacteriales</taxon>
        <taxon>Haloferacaceae</taxon>
        <taxon>Halorubrum</taxon>
    </lineage>
</organism>
<feature type="compositionally biased region" description="Low complexity" evidence="1">
    <location>
        <begin position="242"/>
        <end position="275"/>
    </location>
</feature>
<keyword evidence="2" id="KW-1133">Transmembrane helix</keyword>
<reference evidence="3 4" key="1">
    <citation type="journal article" date="2016" name="Stand. Genomic Sci.">
        <title>Complete genome sequence of the Antarctic Halorubrum lacusprofundi type strain ACAM 34.</title>
        <authorList>
            <person name="Anderson I.J."/>
            <person name="DasSarma P."/>
            <person name="Lucas S."/>
            <person name="Copeland A."/>
            <person name="Lapidus A."/>
            <person name="Del Rio T.G."/>
            <person name="Tice H."/>
            <person name="Dalin E."/>
            <person name="Bruce D.C."/>
            <person name="Goodwin L."/>
            <person name="Pitluck S."/>
            <person name="Sims D."/>
            <person name="Brettin T.S."/>
            <person name="Detter J.C."/>
            <person name="Han C.S."/>
            <person name="Larimer F."/>
            <person name="Hauser L."/>
            <person name="Land M."/>
            <person name="Ivanova N."/>
            <person name="Richardson P."/>
            <person name="Cavicchioli R."/>
            <person name="DasSarma S."/>
            <person name="Woese C.R."/>
            <person name="Kyrpides N.C."/>
        </authorList>
    </citation>
    <scope>NUCLEOTIDE SEQUENCE [LARGE SCALE GENOMIC DNA]</scope>
    <source>
        <strain evidence="4">ATCC 49239 / DSM 5036 / JCM 8891 / ACAM 34</strain>
    </source>
</reference>
<gene>
    <name evidence="3" type="ordered locus">Hlac_1164</name>
</gene>
<dbReference type="KEGG" id="hla:Hlac_1164"/>
<keyword evidence="4" id="KW-1185">Reference proteome</keyword>
<feature type="transmembrane region" description="Helical" evidence="2">
    <location>
        <begin position="95"/>
        <end position="116"/>
    </location>
</feature>